<evidence type="ECO:0000256" key="3">
    <source>
        <dbReference type="PROSITE-ProRule" id="PRU00221"/>
    </source>
</evidence>
<dbReference type="InterPro" id="IPR020472">
    <property type="entry name" value="WD40_PAC1"/>
</dbReference>
<gene>
    <name evidence="5" type="ORF">DFH07DRAFT_864358</name>
</gene>
<dbReference type="PROSITE" id="PS50294">
    <property type="entry name" value="WD_REPEATS_REGION"/>
    <property type="match status" value="12"/>
</dbReference>
<evidence type="ECO:0000256" key="1">
    <source>
        <dbReference type="ARBA" id="ARBA00022574"/>
    </source>
</evidence>
<dbReference type="PROSITE" id="PS50082">
    <property type="entry name" value="WD_REPEATS_2"/>
    <property type="match status" value="14"/>
</dbReference>
<dbReference type="InterPro" id="IPR011047">
    <property type="entry name" value="Quinoprotein_ADH-like_sf"/>
</dbReference>
<sequence length="1152" mass="126935">MLSGTAGSGKSTIARSVASILAEDKHTLVASFFFSRDYVDRKEIRHVPSTLAHQLADYNPQFRYLLVNFLDADRTGILSADPHVQFQRLVVELLAQLPPSQTTWVICIDALDECGRDRGQLFLRWLSDSITQIPAYIRFFLTGRPDVPSYLKFDTLQSLMHGISLDEIDSVLVSQDIHLYVNKSLDGSTWTTRDPWKIHGCDADMITSRAAGLFVFAATAVHYVLSGLPQNPPQESIDYLLKGGVPLIGLHELYQHIVNEAIIIPHADDLRGQDTHHRTMQILRTILALYEPLNAQSLAAILQMKVESLIRVLIPLSAVIHIPSNSNGTIQIRHLSFREFMISKVQEQRPDLLCGAEDPQACLALNLLQVMQNELRFNICNLPTSYLRNNEMPDLEKWLNTFVPAHLRYACRFWMDHLSAAPCTTEFLKPVLSLLGKVSYASQALSKFILWIKEDSDAKRFIAFFSDAISQTPVESHVAKTFRPQFPQLLGFKRVGVLEGHTDRVTSHIVSGSSDNTIRVWDVESGEALGEPFMGHTESVSSHIVSGSDDKTIRVWDVESGKALGEPFIGHTESVRSVTFSPDGQRIVSGSGDKTIHVWDVESGEVLGEPFMGHTESVHSVAFSPDGQHIVSGSGDKTIRVWDVESGEALGKPFVGHTESVRSVVFSPNGQRIVSGSHDKTIHMWDVESGEALGEPFTGHAYWVCSVAFSPDGQCIVSGSGDKTIRVWDVESGKALGEPFTGHTDWVTSVALSPDGQHIVSGCCDTTIRVWDVESEAALEDSFMGHTESVESVAFSPDGRSIVSGSHDTTIRVWDVDSGEALGEPFMEHIDSVRSVAFSPDGQRIVSGSFDKTICVWDVETGEALGEPFIGHTDWVMSVTFSPDGQCIVSGSRDKTIRVWDVESREALGEPFIGHTEGISSVAFSPDGRYIVSGSFDKTICVWDVESGKALGEPFMGHTEGVSSVAFSPDGQCIVSGSRDKTMCVWDVESGEALREPFMGHTDGISSVAFSPDGRCIVSGSFDKTIRVWDVESGAALGEPFMGHTESVCSVAFSPNGQYIVSGSFDRTIRVWDIVHVKWHPNREPVHCPLPYNTNLLFWLPSTHRMGFWMPHNTLILGQQQTLLSYDNLAHGSEWAECIVPISGTQSTQFIS</sequence>
<proteinExistence type="predicted"/>
<dbReference type="InterPro" id="IPR019775">
    <property type="entry name" value="WD40_repeat_CS"/>
</dbReference>
<keyword evidence="2" id="KW-0677">Repeat</keyword>
<feature type="repeat" description="WD" evidence="3">
    <location>
        <begin position="955"/>
        <end position="996"/>
    </location>
</feature>
<dbReference type="InterPro" id="IPR001680">
    <property type="entry name" value="WD40_rpt"/>
</dbReference>
<accession>A0AAD7KH39</accession>
<dbReference type="InterPro" id="IPR015943">
    <property type="entry name" value="WD40/YVTN_repeat-like_dom_sf"/>
</dbReference>
<dbReference type="SMART" id="SM00320">
    <property type="entry name" value="WD40"/>
    <property type="match status" value="14"/>
</dbReference>
<dbReference type="InterPro" id="IPR027417">
    <property type="entry name" value="P-loop_NTPase"/>
</dbReference>
<feature type="repeat" description="WD" evidence="3">
    <location>
        <begin position="544"/>
        <end position="566"/>
    </location>
</feature>
<feature type="repeat" description="WD" evidence="3">
    <location>
        <begin position="740"/>
        <end position="781"/>
    </location>
</feature>
<feature type="domain" description="NACHT" evidence="4">
    <location>
        <begin position="1"/>
        <end position="146"/>
    </location>
</feature>
<organism evidence="5 6">
    <name type="scientific">Mycena maculata</name>
    <dbReference type="NCBI Taxonomy" id="230809"/>
    <lineage>
        <taxon>Eukaryota</taxon>
        <taxon>Fungi</taxon>
        <taxon>Dikarya</taxon>
        <taxon>Basidiomycota</taxon>
        <taxon>Agaricomycotina</taxon>
        <taxon>Agaricomycetes</taxon>
        <taxon>Agaricomycetidae</taxon>
        <taxon>Agaricales</taxon>
        <taxon>Marasmiineae</taxon>
        <taxon>Mycenaceae</taxon>
        <taxon>Mycena</taxon>
    </lineage>
</organism>
<dbReference type="PANTHER" id="PTHR19848">
    <property type="entry name" value="WD40 REPEAT PROTEIN"/>
    <property type="match status" value="1"/>
</dbReference>
<dbReference type="Proteomes" id="UP001215280">
    <property type="component" value="Unassembled WGS sequence"/>
</dbReference>
<evidence type="ECO:0000313" key="6">
    <source>
        <dbReference type="Proteomes" id="UP001215280"/>
    </source>
</evidence>
<feature type="repeat" description="WD" evidence="3">
    <location>
        <begin position="509"/>
        <end position="531"/>
    </location>
</feature>
<reference evidence="5" key="1">
    <citation type="submission" date="2023-03" db="EMBL/GenBank/DDBJ databases">
        <title>Massive genome expansion in bonnet fungi (Mycena s.s.) driven by repeated elements and novel gene families across ecological guilds.</title>
        <authorList>
            <consortium name="Lawrence Berkeley National Laboratory"/>
            <person name="Harder C.B."/>
            <person name="Miyauchi S."/>
            <person name="Viragh M."/>
            <person name="Kuo A."/>
            <person name="Thoen E."/>
            <person name="Andreopoulos B."/>
            <person name="Lu D."/>
            <person name="Skrede I."/>
            <person name="Drula E."/>
            <person name="Henrissat B."/>
            <person name="Morin E."/>
            <person name="Kohler A."/>
            <person name="Barry K."/>
            <person name="LaButti K."/>
            <person name="Morin E."/>
            <person name="Salamov A."/>
            <person name="Lipzen A."/>
            <person name="Mereny Z."/>
            <person name="Hegedus B."/>
            <person name="Baldrian P."/>
            <person name="Stursova M."/>
            <person name="Weitz H."/>
            <person name="Taylor A."/>
            <person name="Grigoriev I.V."/>
            <person name="Nagy L.G."/>
            <person name="Martin F."/>
            <person name="Kauserud H."/>
        </authorList>
    </citation>
    <scope>NUCLEOTIDE SEQUENCE</scope>
    <source>
        <strain evidence="5">CBHHK188m</strain>
    </source>
</reference>
<dbReference type="SUPFAM" id="SSF50978">
    <property type="entry name" value="WD40 repeat-like"/>
    <property type="match status" value="1"/>
</dbReference>
<dbReference type="AlphaFoldDB" id="A0AAD7KH39"/>
<dbReference type="Gene3D" id="2.130.10.10">
    <property type="entry name" value="YVTN repeat-like/Quinoprotein amine dehydrogenase"/>
    <property type="match status" value="5"/>
</dbReference>
<dbReference type="SUPFAM" id="SSF52540">
    <property type="entry name" value="P-loop containing nucleoside triphosphate hydrolases"/>
    <property type="match status" value="1"/>
</dbReference>
<protein>
    <submittedName>
        <fullName evidence="5">WD40 repeat-like protein</fullName>
    </submittedName>
</protein>
<feature type="repeat" description="WD" evidence="3">
    <location>
        <begin position="826"/>
        <end position="867"/>
    </location>
</feature>
<feature type="repeat" description="WD" evidence="3">
    <location>
        <begin position="568"/>
        <end position="609"/>
    </location>
</feature>
<evidence type="ECO:0000259" key="4">
    <source>
        <dbReference type="PROSITE" id="PS50837"/>
    </source>
</evidence>
<evidence type="ECO:0000256" key="2">
    <source>
        <dbReference type="ARBA" id="ARBA00022737"/>
    </source>
</evidence>
<dbReference type="PRINTS" id="PR00320">
    <property type="entry name" value="GPROTEINBRPT"/>
</dbReference>
<keyword evidence="1 3" id="KW-0853">WD repeat</keyword>
<dbReference type="Pfam" id="PF00400">
    <property type="entry name" value="WD40"/>
    <property type="match status" value="14"/>
</dbReference>
<feature type="repeat" description="WD" evidence="3">
    <location>
        <begin position="611"/>
        <end position="652"/>
    </location>
</feature>
<dbReference type="InterPro" id="IPR036322">
    <property type="entry name" value="WD40_repeat_dom_sf"/>
</dbReference>
<feature type="repeat" description="WD" evidence="3">
    <location>
        <begin position="654"/>
        <end position="695"/>
    </location>
</feature>
<feature type="repeat" description="WD" evidence="3">
    <location>
        <begin position="912"/>
        <end position="953"/>
    </location>
</feature>
<dbReference type="Pfam" id="PF24883">
    <property type="entry name" value="NPHP3_N"/>
    <property type="match status" value="1"/>
</dbReference>
<feature type="repeat" description="WD" evidence="3">
    <location>
        <begin position="697"/>
        <end position="738"/>
    </location>
</feature>
<dbReference type="SUPFAM" id="SSF50998">
    <property type="entry name" value="Quinoprotein alcohol dehydrogenase-like"/>
    <property type="match status" value="1"/>
</dbReference>
<dbReference type="InterPro" id="IPR011041">
    <property type="entry name" value="Quinoprot_gluc/sorb_DH_b-prop"/>
</dbReference>
<dbReference type="CDD" id="cd00200">
    <property type="entry name" value="WD40"/>
    <property type="match status" value="3"/>
</dbReference>
<dbReference type="EMBL" id="JARJLG010000001">
    <property type="protein sequence ID" value="KAJ7785064.1"/>
    <property type="molecule type" value="Genomic_DNA"/>
</dbReference>
<comment type="caution">
    <text evidence="5">The sequence shown here is derived from an EMBL/GenBank/DDBJ whole genome shotgun (WGS) entry which is preliminary data.</text>
</comment>
<dbReference type="PROSITE" id="PS50837">
    <property type="entry name" value="NACHT"/>
    <property type="match status" value="1"/>
</dbReference>
<feature type="repeat" description="WD" evidence="3">
    <location>
        <begin position="783"/>
        <end position="824"/>
    </location>
</feature>
<name>A0AAD7KH39_9AGAR</name>
<feature type="repeat" description="WD" evidence="3">
    <location>
        <begin position="869"/>
        <end position="910"/>
    </location>
</feature>
<dbReference type="Gene3D" id="3.40.50.300">
    <property type="entry name" value="P-loop containing nucleotide triphosphate hydrolases"/>
    <property type="match status" value="1"/>
</dbReference>
<keyword evidence="6" id="KW-1185">Reference proteome</keyword>
<dbReference type="PANTHER" id="PTHR19848:SF8">
    <property type="entry name" value="F-BOX AND WD REPEAT DOMAIN CONTAINING 7"/>
    <property type="match status" value="1"/>
</dbReference>
<dbReference type="PROSITE" id="PS00678">
    <property type="entry name" value="WD_REPEATS_1"/>
    <property type="match status" value="14"/>
</dbReference>
<feature type="repeat" description="WD" evidence="3">
    <location>
        <begin position="1041"/>
        <end position="1074"/>
    </location>
</feature>
<dbReference type="InterPro" id="IPR056884">
    <property type="entry name" value="NPHP3-like_N"/>
</dbReference>
<dbReference type="InterPro" id="IPR007111">
    <property type="entry name" value="NACHT_NTPase"/>
</dbReference>
<evidence type="ECO:0000313" key="5">
    <source>
        <dbReference type="EMBL" id="KAJ7785064.1"/>
    </source>
</evidence>
<dbReference type="SUPFAM" id="SSF50952">
    <property type="entry name" value="Soluble quinoprotein glucose dehydrogenase"/>
    <property type="match status" value="1"/>
</dbReference>
<feature type="repeat" description="WD" evidence="3">
    <location>
        <begin position="998"/>
        <end position="1039"/>
    </location>
</feature>